<reference evidence="1" key="1">
    <citation type="submission" date="2020-10" db="EMBL/GenBank/DDBJ databases">
        <title>Bacterium isolated from coastal waters sediment.</title>
        <authorList>
            <person name="Chen R.-J."/>
            <person name="Lu D.-C."/>
            <person name="Zhu K.-L."/>
            <person name="Du Z.-J."/>
        </authorList>
    </citation>
    <scope>NUCLEOTIDE SEQUENCE</scope>
    <source>
        <strain evidence="1">N1Y112</strain>
    </source>
</reference>
<keyword evidence="2" id="KW-1185">Reference proteome</keyword>
<evidence type="ECO:0000313" key="1">
    <source>
        <dbReference type="EMBL" id="MBE9398220.1"/>
    </source>
</evidence>
<proteinExistence type="predicted"/>
<evidence type="ECO:0000313" key="2">
    <source>
        <dbReference type="Proteomes" id="UP000640333"/>
    </source>
</evidence>
<dbReference type="EMBL" id="JADEYS010000013">
    <property type="protein sequence ID" value="MBE9398220.1"/>
    <property type="molecule type" value="Genomic_DNA"/>
</dbReference>
<dbReference type="RefSeq" id="WP_193953853.1">
    <property type="nucleotide sequence ID" value="NZ_JADEYS010000013.1"/>
</dbReference>
<sequence>MLAQAAVQPSVTVRNPVQAVKVCATVKQEKPMMREVPKAQPKVEEPRYDFVGIAG</sequence>
<comment type="caution">
    <text evidence="1">The sequence shown here is derived from an EMBL/GenBank/DDBJ whole genome shotgun (WGS) entry which is preliminary data.</text>
</comment>
<dbReference type="AlphaFoldDB" id="A0A8J7FVN8"/>
<protein>
    <submittedName>
        <fullName evidence="1">Uncharacterized protein</fullName>
    </submittedName>
</protein>
<gene>
    <name evidence="1" type="ORF">IOQ59_13240</name>
</gene>
<dbReference type="Proteomes" id="UP000640333">
    <property type="component" value="Unassembled WGS sequence"/>
</dbReference>
<accession>A0A8J7FVN8</accession>
<organism evidence="1 2">
    <name type="scientific">Pontibacterium sinense</name>
    <dbReference type="NCBI Taxonomy" id="2781979"/>
    <lineage>
        <taxon>Bacteria</taxon>
        <taxon>Pseudomonadati</taxon>
        <taxon>Pseudomonadota</taxon>
        <taxon>Gammaproteobacteria</taxon>
        <taxon>Oceanospirillales</taxon>
        <taxon>Oceanospirillaceae</taxon>
        <taxon>Pontibacterium</taxon>
    </lineage>
</organism>
<name>A0A8J7FVN8_9GAMM</name>